<organism evidence="1">
    <name type="scientific">Siphoviridae sp. ctHip2</name>
    <dbReference type="NCBI Taxonomy" id="2827830"/>
    <lineage>
        <taxon>Viruses</taxon>
        <taxon>Duplodnaviria</taxon>
        <taxon>Heunggongvirae</taxon>
        <taxon>Uroviricota</taxon>
        <taxon>Caudoviricetes</taxon>
    </lineage>
</organism>
<accession>A0A8S5RVE5</accession>
<dbReference type="GO" id="GO:0008893">
    <property type="term" value="F:guanosine-3',5'-bis(diphosphate) 3'-diphosphatase activity"/>
    <property type="evidence" value="ECO:0007669"/>
    <property type="project" value="TreeGrafter"/>
</dbReference>
<dbReference type="Pfam" id="PF13328">
    <property type="entry name" value="HD_4"/>
    <property type="match status" value="1"/>
</dbReference>
<reference evidence="1" key="1">
    <citation type="journal article" date="2021" name="Proc. Natl. Acad. Sci. U.S.A.">
        <title>A Catalog of Tens of Thousands of Viruses from Human Metagenomes Reveals Hidden Associations with Chronic Diseases.</title>
        <authorList>
            <person name="Tisza M.J."/>
            <person name="Buck C.B."/>
        </authorList>
    </citation>
    <scope>NUCLEOTIDE SEQUENCE</scope>
    <source>
        <strain evidence="1">CtHip2</strain>
    </source>
</reference>
<dbReference type="SUPFAM" id="SSF109604">
    <property type="entry name" value="HD-domain/PDEase-like"/>
    <property type="match status" value="1"/>
</dbReference>
<dbReference type="EMBL" id="BK032497">
    <property type="protein sequence ID" value="DAF42592.1"/>
    <property type="molecule type" value="Genomic_DNA"/>
</dbReference>
<dbReference type="InterPro" id="IPR052194">
    <property type="entry name" value="MESH1"/>
</dbReference>
<sequence length="180" mass="22019">MPKQEKQAKQFAYKAHKGMKRKGKDTPFTYHLELVNKILKTLTTDDEILAVGWLHDVIEDTPITLDELKKEFNSKICYYVDLETEDKSLPWKDRKLKQIEELRRNNFEVALIAYADKMANMTEMFDDYKIIKDELWQRFNRGKEKQYWYYLEFYKIFCYNELIDKEHLKEYEMLLEKLFK</sequence>
<dbReference type="PANTHER" id="PTHR46246:SF1">
    <property type="entry name" value="GUANOSINE-3',5'-BIS(DIPHOSPHATE) 3'-PYROPHOSPHOHYDROLASE MESH1"/>
    <property type="match status" value="1"/>
</dbReference>
<proteinExistence type="predicted"/>
<dbReference type="Gene3D" id="1.10.3210.10">
    <property type="entry name" value="Hypothetical protein af1432"/>
    <property type="match status" value="1"/>
</dbReference>
<dbReference type="PANTHER" id="PTHR46246">
    <property type="entry name" value="GUANOSINE-3',5'-BIS(DIPHOSPHATE) 3'-PYROPHOSPHOHYDROLASE MESH1"/>
    <property type="match status" value="1"/>
</dbReference>
<protein>
    <submittedName>
        <fullName evidence="1">Guanosine polyphosphate pyrophosphohydrolases/synthetase</fullName>
    </submittedName>
</protein>
<evidence type="ECO:0000313" key="1">
    <source>
        <dbReference type="EMBL" id="DAF42592.1"/>
    </source>
</evidence>
<name>A0A8S5RVE5_9CAUD</name>